<dbReference type="GO" id="GO:0048477">
    <property type="term" value="P:oogenesis"/>
    <property type="evidence" value="ECO:0007669"/>
    <property type="project" value="UniProtKB-ARBA"/>
</dbReference>
<dbReference type="InterPro" id="IPR051095">
    <property type="entry name" value="Dros_DevTransReg"/>
</dbReference>
<dbReference type="GO" id="GO:0045165">
    <property type="term" value="P:cell fate commitment"/>
    <property type="evidence" value="ECO:0007669"/>
    <property type="project" value="UniProtKB-ARBA"/>
</dbReference>
<evidence type="ECO:0000259" key="5">
    <source>
        <dbReference type="PROSITE" id="PS50097"/>
    </source>
</evidence>
<dbReference type="PROSITE" id="PS00028">
    <property type="entry name" value="ZINC_FINGER_C2H2_1"/>
    <property type="match status" value="1"/>
</dbReference>
<feature type="compositionally biased region" description="Basic and acidic residues" evidence="4">
    <location>
        <begin position="272"/>
        <end position="310"/>
    </location>
</feature>
<dbReference type="GO" id="GO:0061061">
    <property type="term" value="P:muscle structure development"/>
    <property type="evidence" value="ECO:0007669"/>
    <property type="project" value="UniProtKB-ARBA"/>
</dbReference>
<dbReference type="PANTHER" id="PTHR23110:SF82">
    <property type="entry name" value="PROTEIN TRAMTRACK, ALPHA ISOFORM"/>
    <property type="match status" value="1"/>
</dbReference>
<evidence type="ECO:0000256" key="4">
    <source>
        <dbReference type="SAM" id="MobiDB-lite"/>
    </source>
</evidence>
<dbReference type="GO" id="GO:0042051">
    <property type="term" value="P:compound eye photoreceptor development"/>
    <property type="evidence" value="ECO:0007669"/>
    <property type="project" value="UniProtKB-ARBA"/>
</dbReference>
<dbReference type="InterPro" id="IPR011333">
    <property type="entry name" value="SKP1/BTB/POZ_sf"/>
</dbReference>
<dbReference type="EMBL" id="JARGDH010000001">
    <property type="protein sequence ID" value="KAL0281654.1"/>
    <property type="molecule type" value="Genomic_DNA"/>
</dbReference>
<feature type="coiled-coil region" evidence="3">
    <location>
        <begin position="486"/>
        <end position="513"/>
    </location>
</feature>
<gene>
    <name evidence="6" type="ORF">PYX00_002576</name>
</gene>
<feature type="domain" description="BTB" evidence="5">
    <location>
        <begin position="79"/>
        <end position="144"/>
    </location>
</feature>
<dbReference type="InterPro" id="IPR013087">
    <property type="entry name" value="Znf_C2H2_type"/>
</dbReference>
<dbReference type="GO" id="GO:0006357">
    <property type="term" value="P:regulation of transcription by RNA polymerase II"/>
    <property type="evidence" value="ECO:0007669"/>
    <property type="project" value="TreeGrafter"/>
</dbReference>
<dbReference type="PROSITE" id="PS50097">
    <property type="entry name" value="BTB"/>
    <property type="match status" value="1"/>
</dbReference>
<organism evidence="6">
    <name type="scientific">Menopon gallinae</name>
    <name type="common">poultry shaft louse</name>
    <dbReference type="NCBI Taxonomy" id="328185"/>
    <lineage>
        <taxon>Eukaryota</taxon>
        <taxon>Metazoa</taxon>
        <taxon>Ecdysozoa</taxon>
        <taxon>Arthropoda</taxon>
        <taxon>Hexapoda</taxon>
        <taxon>Insecta</taxon>
        <taxon>Pterygota</taxon>
        <taxon>Neoptera</taxon>
        <taxon>Paraneoptera</taxon>
        <taxon>Psocodea</taxon>
        <taxon>Troctomorpha</taxon>
        <taxon>Phthiraptera</taxon>
        <taxon>Amblycera</taxon>
        <taxon>Menoponidae</taxon>
        <taxon>Menopon</taxon>
    </lineage>
</organism>
<comment type="caution">
    <text evidence="6">The sequence shown here is derived from an EMBL/GenBank/DDBJ whole genome shotgun (WGS) entry which is preliminary data.</text>
</comment>
<reference evidence="6" key="1">
    <citation type="journal article" date="2024" name="Gigascience">
        <title>Chromosome-level genome of the poultry shaft louse Menopon gallinae provides insight into the host-switching and adaptive evolution of parasitic lice.</title>
        <authorList>
            <person name="Xu Y."/>
            <person name="Ma L."/>
            <person name="Liu S."/>
            <person name="Liang Y."/>
            <person name="Liu Q."/>
            <person name="He Z."/>
            <person name="Tian L."/>
            <person name="Duan Y."/>
            <person name="Cai W."/>
            <person name="Li H."/>
            <person name="Song F."/>
        </authorList>
    </citation>
    <scope>NUCLEOTIDE SEQUENCE</scope>
    <source>
        <strain evidence="6">Cailab_2023a</strain>
    </source>
</reference>
<sequence>MIPVTRGRGNDYVLTWPTQIGCDEQIYKEHDLEDEHNLLIGHKDTMANVSSQRFCLRWNNHQSNLLSVFDQLLQDESFVDVTLAVDGQFLRAHKMVLSACSPYFQTLFTDHPDKHPIVILKDVPYTDMRCLLDFMYRGEVSVDQDRLTAFLKVAESLRIKGLTEVNEDRCDLPSITNSLLSSQHLHSQIPPPQLHRISHPPSLKQQPVVNNDNYPVLLNSAPLLGSALTAPKRKRGRPRKLSGSSDFAPGSPNSDTDASDAKTSESILPELLEVKMDYGDKERNRESSCEGERYSNGEERRDRLNNEEHLAGTSQGAGRGNGHDGESYPLNNFNGGSSALFDQSNSMESKSDAEVQQSLPALKMSENVVATVEDSSETAGYHFLSDKYLGDNATQDSINEIIDNLPKARSDLLEYLVRNDGTVVCKWCGEVLPSRTHWYRHKYKRHVPSAGLPAGLIKCLKCNTFFKSRKGYVGHCVSRHGSVEEAEKEEVENVAVKEELKEFAAEVNETEDLTENIAIASAIEERNKKIQRILENWGRGRKRRKAEKKEIPCEDLKQREKEEKLVADIIAKVKKECEAQSIVMCRRGYSRRSTVMTSFKEYDKRK</sequence>
<feature type="region of interest" description="Disordered" evidence="4">
    <location>
        <begin position="228"/>
        <end position="350"/>
    </location>
</feature>
<evidence type="ECO:0000256" key="3">
    <source>
        <dbReference type="SAM" id="Coils"/>
    </source>
</evidence>
<comment type="subcellular location">
    <subcellularLocation>
        <location evidence="1">Nucleus</location>
    </subcellularLocation>
</comment>
<dbReference type="InterPro" id="IPR000210">
    <property type="entry name" value="BTB/POZ_dom"/>
</dbReference>
<dbReference type="Gene3D" id="3.30.710.10">
    <property type="entry name" value="Potassium Channel Kv1.1, Chain A"/>
    <property type="match status" value="1"/>
</dbReference>
<evidence type="ECO:0000313" key="6">
    <source>
        <dbReference type="EMBL" id="KAL0281654.1"/>
    </source>
</evidence>
<feature type="compositionally biased region" description="Basic residues" evidence="4">
    <location>
        <begin position="231"/>
        <end position="240"/>
    </location>
</feature>
<accession>A0AAW2IH91</accession>
<dbReference type="GO" id="GO:0002009">
    <property type="term" value="P:morphogenesis of an epithelium"/>
    <property type="evidence" value="ECO:0007669"/>
    <property type="project" value="UniProtKB-ARBA"/>
</dbReference>
<evidence type="ECO:0000256" key="1">
    <source>
        <dbReference type="ARBA" id="ARBA00004123"/>
    </source>
</evidence>
<keyword evidence="2" id="KW-0539">Nucleus</keyword>
<dbReference type="AlphaFoldDB" id="A0AAW2IH91"/>
<feature type="region of interest" description="Disordered" evidence="4">
    <location>
        <begin position="183"/>
        <end position="209"/>
    </location>
</feature>
<feature type="compositionally biased region" description="Polar residues" evidence="4">
    <location>
        <begin position="329"/>
        <end position="350"/>
    </location>
</feature>
<dbReference type="Pfam" id="PF00651">
    <property type="entry name" value="BTB"/>
    <property type="match status" value="1"/>
</dbReference>
<dbReference type="CDD" id="cd18315">
    <property type="entry name" value="BTB_POZ_BAB-like"/>
    <property type="match status" value="1"/>
</dbReference>
<keyword evidence="3" id="KW-0175">Coiled coil</keyword>
<dbReference type="PANTHER" id="PTHR23110">
    <property type="entry name" value="BTB DOMAIN TRANSCRIPTION FACTOR"/>
    <property type="match status" value="1"/>
</dbReference>
<name>A0AAW2IH91_9NEOP</name>
<dbReference type="FunFam" id="3.30.710.10:FF:000091">
    <property type="entry name" value="Lola, isoform F"/>
    <property type="match status" value="1"/>
</dbReference>
<proteinExistence type="predicted"/>
<dbReference type="SMART" id="SM00225">
    <property type="entry name" value="BTB"/>
    <property type="match status" value="1"/>
</dbReference>
<dbReference type="GO" id="GO:0045466">
    <property type="term" value="P:R7 cell differentiation"/>
    <property type="evidence" value="ECO:0007669"/>
    <property type="project" value="UniProtKB-ARBA"/>
</dbReference>
<evidence type="ECO:0000256" key="2">
    <source>
        <dbReference type="ARBA" id="ARBA00023242"/>
    </source>
</evidence>
<dbReference type="SMART" id="SM00355">
    <property type="entry name" value="ZnF_C2H2"/>
    <property type="match status" value="2"/>
</dbReference>
<dbReference type="SUPFAM" id="SSF54695">
    <property type="entry name" value="POZ domain"/>
    <property type="match status" value="1"/>
</dbReference>
<dbReference type="GO" id="GO:0005634">
    <property type="term" value="C:nucleus"/>
    <property type="evidence" value="ECO:0007669"/>
    <property type="project" value="UniProtKB-SubCell"/>
</dbReference>
<protein>
    <recommendedName>
        <fullName evidence="5">BTB domain-containing protein</fullName>
    </recommendedName>
</protein>